<dbReference type="AlphaFoldDB" id="A0A445D3Q4"/>
<protein>
    <recommendedName>
        <fullName evidence="6">S-protein homolog</fullName>
    </recommendedName>
</protein>
<organism evidence="7 8">
    <name type="scientific">Arachis hypogaea</name>
    <name type="common">Peanut</name>
    <dbReference type="NCBI Taxonomy" id="3818"/>
    <lineage>
        <taxon>Eukaryota</taxon>
        <taxon>Viridiplantae</taxon>
        <taxon>Streptophyta</taxon>
        <taxon>Embryophyta</taxon>
        <taxon>Tracheophyta</taxon>
        <taxon>Spermatophyta</taxon>
        <taxon>Magnoliopsida</taxon>
        <taxon>eudicotyledons</taxon>
        <taxon>Gunneridae</taxon>
        <taxon>Pentapetalae</taxon>
        <taxon>rosids</taxon>
        <taxon>fabids</taxon>
        <taxon>Fabales</taxon>
        <taxon>Fabaceae</taxon>
        <taxon>Papilionoideae</taxon>
        <taxon>50 kb inversion clade</taxon>
        <taxon>dalbergioids sensu lato</taxon>
        <taxon>Dalbergieae</taxon>
        <taxon>Pterocarpus clade</taxon>
        <taxon>Arachis</taxon>
    </lineage>
</organism>
<name>A0A445D3Q4_ARAHY</name>
<comment type="subcellular location">
    <subcellularLocation>
        <location evidence="1 6">Secreted</location>
    </subcellularLocation>
</comment>
<dbReference type="GO" id="GO:0005576">
    <property type="term" value="C:extracellular region"/>
    <property type="evidence" value="ECO:0007669"/>
    <property type="project" value="UniProtKB-SubCell"/>
</dbReference>
<reference evidence="7 8" key="1">
    <citation type="submission" date="2019-01" db="EMBL/GenBank/DDBJ databases">
        <title>Sequencing of cultivated peanut Arachis hypogaea provides insights into genome evolution and oil improvement.</title>
        <authorList>
            <person name="Chen X."/>
        </authorList>
    </citation>
    <scope>NUCLEOTIDE SEQUENCE [LARGE SCALE GENOMIC DNA]</scope>
    <source>
        <strain evidence="8">cv. Fuhuasheng</strain>
        <tissue evidence="7">Leaves</tissue>
    </source>
</reference>
<dbReference type="PANTHER" id="PTHR31232">
    <property type="match status" value="1"/>
</dbReference>
<evidence type="ECO:0000256" key="6">
    <source>
        <dbReference type="RuleBase" id="RU367044"/>
    </source>
</evidence>
<keyword evidence="4 6" id="KW-0964">Secreted</keyword>
<keyword evidence="5" id="KW-0732">Signal</keyword>
<comment type="similarity">
    <text evidence="2 6">Belongs to the plant self-incompatibility (S1) protein family.</text>
</comment>
<evidence type="ECO:0000256" key="4">
    <source>
        <dbReference type="ARBA" id="ARBA00022525"/>
    </source>
</evidence>
<evidence type="ECO:0000256" key="1">
    <source>
        <dbReference type="ARBA" id="ARBA00004613"/>
    </source>
</evidence>
<dbReference type="EMBL" id="SDMP01000005">
    <property type="protein sequence ID" value="RYR57866.1"/>
    <property type="molecule type" value="Genomic_DNA"/>
</dbReference>
<evidence type="ECO:0000313" key="8">
    <source>
        <dbReference type="Proteomes" id="UP000289738"/>
    </source>
</evidence>
<dbReference type="GO" id="GO:0060320">
    <property type="term" value="P:rejection of self pollen"/>
    <property type="evidence" value="ECO:0007669"/>
    <property type="project" value="UniProtKB-KW"/>
</dbReference>
<comment type="caution">
    <text evidence="7">The sequence shown here is derived from an EMBL/GenBank/DDBJ whole genome shotgun (WGS) entry which is preliminary data.</text>
</comment>
<proteinExistence type="inferred from homology"/>
<dbReference type="Pfam" id="PF05938">
    <property type="entry name" value="Self-incomp_S1"/>
    <property type="match status" value="1"/>
</dbReference>
<dbReference type="InterPro" id="IPR010264">
    <property type="entry name" value="Self-incomp_S1"/>
</dbReference>
<evidence type="ECO:0000256" key="2">
    <source>
        <dbReference type="ARBA" id="ARBA00005581"/>
    </source>
</evidence>
<dbReference type="Proteomes" id="UP000289738">
    <property type="component" value="Chromosome A05"/>
</dbReference>
<keyword evidence="8" id="KW-1185">Reference proteome</keyword>
<evidence type="ECO:0000256" key="3">
    <source>
        <dbReference type="ARBA" id="ARBA00022471"/>
    </source>
</evidence>
<keyword evidence="3 6" id="KW-0713">Self-incompatibility</keyword>
<accession>A0A445D3Q4</accession>
<gene>
    <name evidence="7" type="ORF">Ahy_A05g023555</name>
</gene>
<dbReference type="PANTHER" id="PTHR31232:SF43">
    <property type="entry name" value="S-PROTEIN HOMOLOG 29-RELATED"/>
    <property type="match status" value="1"/>
</dbReference>
<sequence length="121" mass="13895">MLILVSFNLNVSMIGGQRDFPHRYVVHVKMQNKLPNMQQLGIECKDKHWDSGFKVVPAGQSWTFYFTTNIINTALFFCTFNWYDAGRDGGLCEQCTWDIHKDGPCRVTGNGAPKCYPWDPE</sequence>
<evidence type="ECO:0000256" key="5">
    <source>
        <dbReference type="ARBA" id="ARBA00022729"/>
    </source>
</evidence>
<dbReference type="Gramene" id="arahy.Tifrunner.gnm2.ann2.Ah05g299300.1">
    <property type="protein sequence ID" value="arahy.Tifrunner.gnm2.ann2.Ah05g299300.1-CDS-1"/>
    <property type="gene ID" value="arahy.Tifrunner.gnm2.ann2.Ah05g299300"/>
</dbReference>
<evidence type="ECO:0000313" key="7">
    <source>
        <dbReference type="EMBL" id="RYR57866.1"/>
    </source>
</evidence>